<dbReference type="Proteomes" id="UP000044602">
    <property type="component" value="Unassembled WGS sequence"/>
</dbReference>
<feature type="compositionally biased region" description="Basic and acidic residues" evidence="1">
    <location>
        <begin position="381"/>
        <end position="391"/>
    </location>
</feature>
<feature type="compositionally biased region" description="Acidic residues" evidence="1">
    <location>
        <begin position="355"/>
        <end position="369"/>
    </location>
</feature>
<protein>
    <recommendedName>
        <fullName evidence="2">DUF6546 domain-containing protein</fullName>
    </recommendedName>
</protein>
<evidence type="ECO:0000313" key="3">
    <source>
        <dbReference type="EMBL" id="CRK23913.1"/>
    </source>
</evidence>
<dbReference type="EMBL" id="CVQH01016557">
    <property type="protein sequence ID" value="CRK23913.1"/>
    <property type="molecule type" value="Genomic_DNA"/>
</dbReference>
<feature type="domain" description="DUF6546" evidence="2">
    <location>
        <begin position="323"/>
        <end position="545"/>
    </location>
</feature>
<dbReference type="Pfam" id="PF20183">
    <property type="entry name" value="DUF6546"/>
    <property type="match status" value="1"/>
</dbReference>
<sequence>MVSSRVIGASFRRGIRRDHTGDKGLQRYARVEHVKSNAIDLEAAIFIAEPALKRSEPPRHMRLVPVTGSETTSSDPDMVGWNGLPAELKALTLSFAIAAAQQKPKAHHLASYAVVCRDWQDAVEPANFASLRVTAADLADFVSLVVGPRRRYLKHLLLGIELPKYNKKKARVPETDDEQTDNDIAFSTTILGLFHELAAWKVDETHALEVELCARSPSDTLAMSGAAGITEEGESRYFDSHLDFSFIDTGWIGQHGLPSVDVITKLSILRRCWRNIDSMAVLTLVSSLPRLAEVRYEPFQQFDDGAQEVIDMDRARFLPFWPETIRRLSLFEHFDHPEDEPQQRLVLHPDGTPILDDDDDGFEDEDDLDLAGGGGNADDAASQHDSADEGEPRTCAALAITIARRSLQLEELAVSFMADARHFFQPFFEVRTARSPELLPHWPRLRWLTLTSSAIHYDEDPDQLNALFLAAARAARRMPALRALELYSVCKHSGGVFRYVVRGGHATLAWEGTWDFVLGEGVKRAWREVARANAAADLHVVPELTLPRYEGMFKFIHTNLWTREMVLHGVSSLEVLRNKTLLPPAQLKLKPGPSHGTASWAVVMGIFHPQAVEHRFEIRPIATLFPVAERSQGPEDGTRRQVSGQDGRSDVVGTSKVASTWSNTPTQRLTLHRSAACAAISRTTLIVMLAMTNAREGFRHVGAAGYRASYPSYGGLWTIEWPIGDLAIVRLSPHDILAAPGSDPYPPLLHVRVDCCVEMMAGILKNRKGLCVAFPGRKSSSAVLRFQKNGYAGAHGSRHLYNMAGGVVYPVDLLARIDTPYPFPTTESEGTVHIEVPSLEQGRSVWMSIPPLERGILVQAMDSIPWNTLSWSLHRGMRDIILGFGKPCMDLHRAQLADMLRQTVKEESKTLVARGWASDMVLHHMPDVVHSTVMAGRGDSGDAVRAVVDTAYLLVHAACNLDETHFWRDADTACSLADGAQEWAVLPLSTDTIVALTKFMVIEWSQEMDYQMYHDLPMTLLIAS</sequence>
<evidence type="ECO:0000313" key="4">
    <source>
        <dbReference type="Proteomes" id="UP000044602"/>
    </source>
</evidence>
<proteinExistence type="predicted"/>
<feature type="region of interest" description="Disordered" evidence="1">
    <location>
        <begin position="629"/>
        <end position="659"/>
    </location>
</feature>
<organism evidence="3 4">
    <name type="scientific">Verticillium longisporum</name>
    <name type="common">Verticillium dahliae var. longisporum</name>
    <dbReference type="NCBI Taxonomy" id="100787"/>
    <lineage>
        <taxon>Eukaryota</taxon>
        <taxon>Fungi</taxon>
        <taxon>Dikarya</taxon>
        <taxon>Ascomycota</taxon>
        <taxon>Pezizomycotina</taxon>
        <taxon>Sordariomycetes</taxon>
        <taxon>Hypocreomycetidae</taxon>
        <taxon>Glomerellales</taxon>
        <taxon>Plectosphaerellaceae</taxon>
        <taxon>Verticillium</taxon>
    </lineage>
</organism>
<accession>A0A0G4LPB2</accession>
<evidence type="ECO:0000256" key="1">
    <source>
        <dbReference type="SAM" id="MobiDB-lite"/>
    </source>
</evidence>
<gene>
    <name evidence="3" type="ORF">BN1708_013851</name>
</gene>
<name>A0A0G4LPB2_VERLO</name>
<dbReference type="STRING" id="100787.A0A0G4LPB2"/>
<keyword evidence="4" id="KW-1185">Reference proteome</keyword>
<reference evidence="3 4" key="1">
    <citation type="submission" date="2015-05" db="EMBL/GenBank/DDBJ databases">
        <authorList>
            <person name="Wang D.B."/>
            <person name="Wang M."/>
        </authorList>
    </citation>
    <scope>NUCLEOTIDE SEQUENCE [LARGE SCALE GENOMIC DNA]</scope>
    <source>
        <strain evidence="3">VL1</strain>
    </source>
</reference>
<feature type="region of interest" description="Disordered" evidence="1">
    <location>
        <begin position="341"/>
        <end position="391"/>
    </location>
</feature>
<dbReference type="InterPro" id="IPR046676">
    <property type="entry name" value="DUF6546"/>
</dbReference>
<evidence type="ECO:0000259" key="2">
    <source>
        <dbReference type="Pfam" id="PF20183"/>
    </source>
</evidence>
<dbReference type="AlphaFoldDB" id="A0A0G4LPB2"/>